<dbReference type="EMBL" id="JAKJXP020000101">
    <property type="protein sequence ID" value="KAK7746111.1"/>
    <property type="molecule type" value="Genomic_DNA"/>
</dbReference>
<proteinExistence type="predicted"/>
<name>A0AAN9UDW4_9PEZI</name>
<sequence>MWRRGFFAKKGKSEKEADESVNLYNANLQSRTSHATPFPDPSSSKADANWRAEYSPGLASNYPGSQPNSPGYSHLPYNQGYRDTLSSTATDWNGDSRHVSELSGLSWDAVVANNTRKHYSQLSQGPPAMELDGTTATPAQAYQGYGGGQHTSELDSRATELPRLKVTVDPLIVPRSLIVAGAWLSQGLWAPRLLGS</sequence>
<reference evidence="2 3" key="1">
    <citation type="submission" date="2024-02" db="EMBL/GenBank/DDBJ databases">
        <title>De novo assembly and annotation of 12 fungi associated with fruit tree decline syndrome in Ontario, Canada.</title>
        <authorList>
            <person name="Sulman M."/>
            <person name="Ellouze W."/>
            <person name="Ilyukhin E."/>
        </authorList>
    </citation>
    <scope>NUCLEOTIDE SEQUENCE [LARGE SCALE GENOMIC DNA]</scope>
    <source>
        <strain evidence="2 3">M11/M66-122</strain>
    </source>
</reference>
<feature type="compositionally biased region" description="Polar residues" evidence="1">
    <location>
        <begin position="28"/>
        <end position="46"/>
    </location>
</feature>
<comment type="caution">
    <text evidence="2">The sequence shown here is derived from an EMBL/GenBank/DDBJ whole genome shotgun (WGS) entry which is preliminary data.</text>
</comment>
<evidence type="ECO:0000313" key="3">
    <source>
        <dbReference type="Proteomes" id="UP001320420"/>
    </source>
</evidence>
<keyword evidence="3" id="KW-1185">Reference proteome</keyword>
<protein>
    <submittedName>
        <fullName evidence="2">Uncharacterized protein</fullName>
    </submittedName>
</protein>
<accession>A0AAN9UDW4</accession>
<evidence type="ECO:0000256" key="1">
    <source>
        <dbReference type="SAM" id="MobiDB-lite"/>
    </source>
</evidence>
<feature type="compositionally biased region" description="Polar residues" evidence="1">
    <location>
        <begin position="62"/>
        <end position="71"/>
    </location>
</feature>
<dbReference type="AlphaFoldDB" id="A0AAN9UDW4"/>
<feature type="region of interest" description="Disordered" evidence="1">
    <location>
        <begin position="28"/>
        <end position="78"/>
    </location>
</feature>
<organism evidence="2 3">
    <name type="scientific">Diatrype stigma</name>
    <dbReference type="NCBI Taxonomy" id="117547"/>
    <lineage>
        <taxon>Eukaryota</taxon>
        <taxon>Fungi</taxon>
        <taxon>Dikarya</taxon>
        <taxon>Ascomycota</taxon>
        <taxon>Pezizomycotina</taxon>
        <taxon>Sordariomycetes</taxon>
        <taxon>Xylariomycetidae</taxon>
        <taxon>Xylariales</taxon>
        <taxon>Diatrypaceae</taxon>
        <taxon>Diatrype</taxon>
    </lineage>
</organism>
<gene>
    <name evidence="2" type="ORF">SLS62_009490</name>
</gene>
<dbReference type="Proteomes" id="UP001320420">
    <property type="component" value="Unassembled WGS sequence"/>
</dbReference>
<evidence type="ECO:0000313" key="2">
    <source>
        <dbReference type="EMBL" id="KAK7746111.1"/>
    </source>
</evidence>